<protein>
    <submittedName>
        <fullName evidence="4">50S ribosomal protein L30e</fullName>
    </submittedName>
</protein>
<dbReference type="Pfam" id="PF01248">
    <property type="entry name" value="Ribosomal_L7Ae"/>
    <property type="match status" value="1"/>
</dbReference>
<evidence type="ECO:0000256" key="2">
    <source>
        <dbReference type="ARBA" id="ARBA00023274"/>
    </source>
</evidence>
<dbReference type="InterPro" id="IPR039109">
    <property type="entry name" value="Ribosomal_eL30-like"/>
</dbReference>
<dbReference type="SUPFAM" id="SSF55315">
    <property type="entry name" value="L30e-like"/>
    <property type="match status" value="1"/>
</dbReference>
<evidence type="ECO:0000313" key="5">
    <source>
        <dbReference type="Proteomes" id="UP000240569"/>
    </source>
</evidence>
<organism evidence="4 5">
    <name type="scientific">Candidatus Marsarchaeota G1 archaeon BE_D</name>
    <dbReference type="NCBI Taxonomy" id="1978156"/>
    <lineage>
        <taxon>Archaea</taxon>
        <taxon>Candidatus Marsarchaeota</taxon>
        <taxon>Candidatus Marsarchaeota group 1</taxon>
    </lineage>
</organism>
<dbReference type="Proteomes" id="UP000240569">
    <property type="component" value="Unassembled WGS sequence"/>
</dbReference>
<dbReference type="InterPro" id="IPR029064">
    <property type="entry name" value="Ribosomal_eL30-like_sf"/>
</dbReference>
<accession>A0A2R6AIV2</accession>
<name>A0A2R6AIV2_9ARCH</name>
<dbReference type="PANTHER" id="PTHR11449">
    <property type="entry name" value="RIBOSOMAL PROTEIN L30"/>
    <property type="match status" value="1"/>
</dbReference>
<keyword evidence="2" id="KW-0687">Ribonucleoprotein</keyword>
<comment type="caution">
    <text evidence="4">The sequence shown here is derived from an EMBL/GenBank/DDBJ whole genome shotgun (WGS) entry which is preliminary data.</text>
</comment>
<feature type="domain" description="Ribosomal protein eL8/eL30/eS12/Gadd45" evidence="3">
    <location>
        <begin position="7"/>
        <end position="94"/>
    </location>
</feature>
<dbReference type="AlphaFoldDB" id="A0A2R6AIV2"/>
<evidence type="ECO:0000259" key="3">
    <source>
        <dbReference type="Pfam" id="PF01248"/>
    </source>
</evidence>
<sequence>MSETINSLKVAVKSGKVVFGLKQTLQGIERGSVKLVVISANAPKEHEQKVEQALKKGGVKIYRFPGSGWDLASVCSRSHIISVMGVIDPGESDLFERV</sequence>
<dbReference type="NCBIfam" id="NF002172">
    <property type="entry name" value="PRK01018.1"/>
    <property type="match status" value="1"/>
</dbReference>
<evidence type="ECO:0000313" key="4">
    <source>
        <dbReference type="EMBL" id="PSN86317.1"/>
    </source>
</evidence>
<dbReference type="InterPro" id="IPR004038">
    <property type="entry name" value="Ribosomal_eL8/eL30/eS12/Gad45"/>
</dbReference>
<evidence type="ECO:0000256" key="1">
    <source>
        <dbReference type="ARBA" id="ARBA00022980"/>
    </source>
</evidence>
<dbReference type="GO" id="GO:0005840">
    <property type="term" value="C:ribosome"/>
    <property type="evidence" value="ECO:0007669"/>
    <property type="project" value="UniProtKB-KW"/>
</dbReference>
<dbReference type="EMBL" id="NEXD01000008">
    <property type="protein sequence ID" value="PSN86317.1"/>
    <property type="molecule type" value="Genomic_DNA"/>
</dbReference>
<keyword evidence="1 4" id="KW-0689">Ribosomal protein</keyword>
<reference evidence="4 5" key="1">
    <citation type="submission" date="2017-04" db="EMBL/GenBank/DDBJ databases">
        <title>Novel microbial lineages endemic to geothermal iron-oxide mats fill important gaps in the evolutionary history of Archaea.</title>
        <authorList>
            <person name="Jay Z.J."/>
            <person name="Beam J.P."/>
            <person name="Dlakic M."/>
            <person name="Rusch D.B."/>
            <person name="Kozubal M.A."/>
            <person name="Inskeep W.P."/>
        </authorList>
    </citation>
    <scope>NUCLEOTIDE SEQUENCE [LARGE SCALE GENOMIC DNA]</scope>
    <source>
        <strain evidence="4">BE_D</strain>
    </source>
</reference>
<dbReference type="Gene3D" id="3.30.1330.30">
    <property type="match status" value="1"/>
</dbReference>
<dbReference type="GO" id="GO:1990904">
    <property type="term" value="C:ribonucleoprotein complex"/>
    <property type="evidence" value="ECO:0007669"/>
    <property type="project" value="UniProtKB-KW"/>
</dbReference>
<dbReference type="GO" id="GO:0003723">
    <property type="term" value="F:RNA binding"/>
    <property type="evidence" value="ECO:0007669"/>
    <property type="project" value="InterPro"/>
</dbReference>
<proteinExistence type="predicted"/>
<gene>
    <name evidence="4" type="ORF">B9Q02_02700</name>
</gene>